<dbReference type="EMBL" id="ASXS01000024">
    <property type="protein sequence ID" value="EPP20118.1"/>
    <property type="molecule type" value="Genomic_DNA"/>
</dbReference>
<gene>
    <name evidence="1" type="ORF">L910_2510</name>
</gene>
<reference evidence="1 2" key="1">
    <citation type="journal article" date="2013" name="Gut Pathog.">
        <title>Evidence of a new metabolic capacity in an emerging diarrheal pathogen: lessons from the draft genomes of Vibrio fluvialis strains PG41 and I21563.</title>
        <authorList>
            <person name="Khatri I."/>
            <person name="Mahajan S."/>
            <person name="Dureja C."/>
            <person name="Subramanian S."/>
            <person name="Raychaudhuri S."/>
        </authorList>
    </citation>
    <scope>NUCLEOTIDE SEQUENCE [LARGE SCALE GENOMIC DNA]</scope>
    <source>
        <strain evidence="1 2">PG41</strain>
    </source>
</reference>
<dbReference type="PATRIC" id="fig|1336752.4.peg.4183"/>
<accession>S7HWP8</accession>
<protein>
    <submittedName>
        <fullName evidence="1">Uncharacterized protein</fullName>
    </submittedName>
</protein>
<proteinExistence type="predicted"/>
<comment type="caution">
    <text evidence="1">The sequence shown here is derived from an EMBL/GenBank/DDBJ whole genome shotgun (WGS) entry which is preliminary data.</text>
</comment>
<dbReference type="Proteomes" id="UP000014854">
    <property type="component" value="Unassembled WGS sequence"/>
</dbReference>
<name>S7HWP8_VIBFL</name>
<organism evidence="1 2">
    <name type="scientific">Vibrio fluvialis PG41</name>
    <dbReference type="NCBI Taxonomy" id="1336752"/>
    <lineage>
        <taxon>Bacteria</taxon>
        <taxon>Pseudomonadati</taxon>
        <taxon>Pseudomonadota</taxon>
        <taxon>Gammaproteobacteria</taxon>
        <taxon>Vibrionales</taxon>
        <taxon>Vibrionaceae</taxon>
        <taxon>Vibrio</taxon>
    </lineage>
</organism>
<dbReference type="AlphaFoldDB" id="S7HWP8"/>
<sequence>MLKLFHVEFSFERYFTAHIVTYPKLNKYTSGVRLSTSDQILIICG</sequence>
<evidence type="ECO:0000313" key="1">
    <source>
        <dbReference type="EMBL" id="EPP20118.1"/>
    </source>
</evidence>
<evidence type="ECO:0000313" key="2">
    <source>
        <dbReference type="Proteomes" id="UP000014854"/>
    </source>
</evidence>